<dbReference type="Pfam" id="PF02737">
    <property type="entry name" value="3HCDH_N"/>
    <property type="match status" value="1"/>
</dbReference>
<comment type="caution">
    <text evidence="7">The sequence shown here is derived from an EMBL/GenBank/DDBJ whole genome shotgun (WGS) entry which is preliminary data.</text>
</comment>
<dbReference type="InterPro" id="IPR036291">
    <property type="entry name" value="NAD(P)-bd_dom_sf"/>
</dbReference>
<dbReference type="SUPFAM" id="SSF51735">
    <property type="entry name" value="NAD(P)-binding Rossmann-fold domains"/>
    <property type="match status" value="1"/>
</dbReference>
<sequence length="292" mass="31456">MNHTAVIGAGTMGVQIALLLALHEHDVTLIERDESTRRSALERADAGLARHASRGRISHDAAEAARARIEVHADLDAVAGAGLVIEAITEVRDLKRDLLAGLDRLLEPDALLASNSSSFVPSSLATGIVHKERFLNIHFFNPVLTMRAVEIIGGPDTAVAAVTRATALVESLGKVPVVLKKEIPGFIANRILNAVRDEALRLCEGGYAGIETIDQACRLALGYPMGPFELMDLTGIDIGYATKKARFAETGDPADAPSRTVTRLVQQGTLGRKTRRGFYHYDENLRRGEPAI</sequence>
<dbReference type="Pfam" id="PF00725">
    <property type="entry name" value="3HCDH"/>
    <property type="match status" value="1"/>
</dbReference>
<dbReference type="InterPro" id="IPR006108">
    <property type="entry name" value="3HC_DH_C"/>
</dbReference>
<comment type="similarity">
    <text evidence="2">Belongs to the 3-hydroxyacyl-CoA dehydrogenase family.</text>
</comment>
<feature type="domain" description="3-hydroxyacyl-CoA dehydrogenase NAD binding" evidence="6">
    <location>
        <begin position="4"/>
        <end position="181"/>
    </location>
</feature>
<dbReference type="SUPFAM" id="SSF48179">
    <property type="entry name" value="6-phosphogluconate dehydrogenase C-terminal domain-like"/>
    <property type="match status" value="1"/>
</dbReference>
<protein>
    <submittedName>
        <fullName evidence="7">3-hydroxyacyl-CoA dehydrogenase family protein</fullName>
    </submittedName>
</protein>
<dbReference type="EMBL" id="QGUI02000300">
    <property type="protein sequence ID" value="MFO7193910.1"/>
    <property type="molecule type" value="Genomic_DNA"/>
</dbReference>
<evidence type="ECO:0000259" key="5">
    <source>
        <dbReference type="Pfam" id="PF00725"/>
    </source>
</evidence>
<keyword evidence="3" id="KW-0560">Oxidoreductase</keyword>
<dbReference type="PANTHER" id="PTHR48075:SF5">
    <property type="entry name" value="3-HYDROXYBUTYRYL-COA DEHYDROGENASE"/>
    <property type="match status" value="1"/>
</dbReference>
<evidence type="ECO:0000256" key="2">
    <source>
        <dbReference type="ARBA" id="ARBA00009463"/>
    </source>
</evidence>
<dbReference type="Gene3D" id="3.40.50.720">
    <property type="entry name" value="NAD(P)-binding Rossmann-like Domain"/>
    <property type="match status" value="1"/>
</dbReference>
<dbReference type="InterPro" id="IPR022694">
    <property type="entry name" value="3-OHacyl-CoA_DH"/>
</dbReference>
<evidence type="ECO:0000256" key="1">
    <source>
        <dbReference type="ARBA" id="ARBA00005086"/>
    </source>
</evidence>
<dbReference type="AlphaFoldDB" id="A0ABD6FIN9"/>
<feature type="domain" description="3-hydroxyacyl-CoA dehydrogenase C-terminal" evidence="5">
    <location>
        <begin position="185"/>
        <end position="281"/>
    </location>
</feature>
<dbReference type="InterPro" id="IPR013328">
    <property type="entry name" value="6PGD_dom2"/>
</dbReference>
<proteinExistence type="inferred from homology"/>
<evidence type="ECO:0000313" key="8">
    <source>
        <dbReference type="Proteomes" id="UP000249324"/>
    </source>
</evidence>
<evidence type="ECO:0000313" key="7">
    <source>
        <dbReference type="EMBL" id="MFO7193910.1"/>
    </source>
</evidence>
<evidence type="ECO:0000256" key="3">
    <source>
        <dbReference type="ARBA" id="ARBA00023002"/>
    </source>
</evidence>
<evidence type="ECO:0000259" key="6">
    <source>
        <dbReference type="Pfam" id="PF02737"/>
    </source>
</evidence>
<gene>
    <name evidence="7" type="ORF">DIU77_016835</name>
</gene>
<name>A0ABD6FIN9_9PSEU</name>
<dbReference type="InterPro" id="IPR006176">
    <property type="entry name" value="3-OHacyl-CoA_DH_NAD-bd"/>
</dbReference>
<dbReference type="InterPro" id="IPR008927">
    <property type="entry name" value="6-PGluconate_DH-like_C_sf"/>
</dbReference>
<accession>A0ABD6FIN9</accession>
<feature type="site" description="Important for catalytic activity" evidence="4">
    <location>
        <position position="138"/>
    </location>
</feature>
<comment type="pathway">
    <text evidence="1">Lipid metabolism; butanoate metabolism.</text>
</comment>
<dbReference type="GO" id="GO:0016491">
    <property type="term" value="F:oxidoreductase activity"/>
    <property type="evidence" value="ECO:0007669"/>
    <property type="project" value="UniProtKB-KW"/>
</dbReference>
<evidence type="ECO:0000256" key="4">
    <source>
        <dbReference type="PIRSR" id="PIRSR000105-1"/>
    </source>
</evidence>
<dbReference type="PIRSF" id="PIRSF000105">
    <property type="entry name" value="HCDH"/>
    <property type="match status" value="1"/>
</dbReference>
<reference evidence="7 8" key="1">
    <citation type="journal article" date="2021" name="BMC Genomics">
        <title>Genome-resolved metagenome and metatranscriptome analyses of thermophilic composting reveal key bacterial players and their metabolic interactions.</title>
        <authorList>
            <person name="Braga L.P.P."/>
            <person name="Pereira R.V."/>
            <person name="Martins L.F."/>
            <person name="Moura L.M.S."/>
            <person name="Sanchez F.B."/>
            <person name="Patane J.S.L."/>
            <person name="da Silva A.M."/>
            <person name="Setubal J.C."/>
        </authorList>
    </citation>
    <scope>NUCLEOTIDE SEQUENCE [LARGE SCALE GENOMIC DNA]</scope>
    <source>
        <strain evidence="7">ZC4RG45</strain>
    </source>
</reference>
<dbReference type="Proteomes" id="UP000249324">
    <property type="component" value="Unassembled WGS sequence"/>
</dbReference>
<organism evidence="7 8">
    <name type="scientific">Thermocrispum agreste</name>
    <dbReference type="NCBI Taxonomy" id="37925"/>
    <lineage>
        <taxon>Bacteria</taxon>
        <taxon>Bacillati</taxon>
        <taxon>Actinomycetota</taxon>
        <taxon>Actinomycetes</taxon>
        <taxon>Pseudonocardiales</taxon>
        <taxon>Pseudonocardiaceae</taxon>
        <taxon>Thermocrispum</taxon>
    </lineage>
</organism>
<dbReference type="PANTHER" id="PTHR48075">
    <property type="entry name" value="3-HYDROXYACYL-COA DEHYDROGENASE FAMILY PROTEIN"/>
    <property type="match status" value="1"/>
</dbReference>
<dbReference type="Gene3D" id="1.10.1040.10">
    <property type="entry name" value="N-(1-d-carboxylethyl)-l-norvaline Dehydrogenase, domain 2"/>
    <property type="match status" value="1"/>
</dbReference>